<name>A0ABQ5BKA6_9ASTR</name>
<keyword evidence="3" id="KW-1185">Reference proteome</keyword>
<dbReference type="EMBL" id="BQNB010013216">
    <property type="protein sequence ID" value="GJT13269.1"/>
    <property type="molecule type" value="Genomic_DNA"/>
</dbReference>
<dbReference type="Proteomes" id="UP001151760">
    <property type="component" value="Unassembled WGS sequence"/>
</dbReference>
<gene>
    <name evidence="2" type="ORF">Tco_0860311</name>
</gene>
<comment type="caution">
    <text evidence="2">The sequence shown here is derived from an EMBL/GenBank/DDBJ whole genome shotgun (WGS) entry which is preliminary data.</text>
</comment>
<proteinExistence type="predicted"/>
<evidence type="ECO:0008006" key="4">
    <source>
        <dbReference type="Google" id="ProtNLM"/>
    </source>
</evidence>
<evidence type="ECO:0000313" key="2">
    <source>
        <dbReference type="EMBL" id="GJT13269.1"/>
    </source>
</evidence>
<evidence type="ECO:0000256" key="1">
    <source>
        <dbReference type="SAM" id="MobiDB-lite"/>
    </source>
</evidence>
<organism evidence="2 3">
    <name type="scientific">Tanacetum coccineum</name>
    <dbReference type="NCBI Taxonomy" id="301880"/>
    <lineage>
        <taxon>Eukaryota</taxon>
        <taxon>Viridiplantae</taxon>
        <taxon>Streptophyta</taxon>
        <taxon>Embryophyta</taxon>
        <taxon>Tracheophyta</taxon>
        <taxon>Spermatophyta</taxon>
        <taxon>Magnoliopsida</taxon>
        <taxon>eudicotyledons</taxon>
        <taxon>Gunneridae</taxon>
        <taxon>Pentapetalae</taxon>
        <taxon>asterids</taxon>
        <taxon>campanulids</taxon>
        <taxon>Asterales</taxon>
        <taxon>Asteraceae</taxon>
        <taxon>Asteroideae</taxon>
        <taxon>Anthemideae</taxon>
        <taxon>Anthemidinae</taxon>
        <taxon>Tanacetum</taxon>
    </lineage>
</organism>
<reference evidence="2" key="2">
    <citation type="submission" date="2022-01" db="EMBL/GenBank/DDBJ databases">
        <authorList>
            <person name="Yamashiro T."/>
            <person name="Shiraishi A."/>
            <person name="Satake H."/>
            <person name="Nakayama K."/>
        </authorList>
    </citation>
    <scope>NUCLEOTIDE SEQUENCE</scope>
</reference>
<reference evidence="2" key="1">
    <citation type="journal article" date="2022" name="Int. J. Mol. Sci.">
        <title>Draft Genome of Tanacetum Coccineum: Genomic Comparison of Closely Related Tanacetum-Family Plants.</title>
        <authorList>
            <person name="Yamashiro T."/>
            <person name="Shiraishi A."/>
            <person name="Nakayama K."/>
            <person name="Satake H."/>
        </authorList>
    </citation>
    <scope>NUCLEOTIDE SEQUENCE</scope>
</reference>
<accession>A0ABQ5BKA6</accession>
<protein>
    <recommendedName>
        <fullName evidence="4">Reverse transcriptase domain-containing protein</fullName>
    </recommendedName>
</protein>
<sequence>MKEQAYNIIKTKDSRTQRQSNLKKFKEARFKISPHEFEDHTLGEIVSLKICFGTWKLRICKKPRFGGDRRKQIHNEDLRTEFEYFSEDYDEEREMKPRPEPNSEATPTLQPRYPMVRMQRERVVEFEEAPNRKGSRGGRNAEGLGLDLFRASFECVLSFRDELKSMVRLTRGDKEVFGVQVAYKEVMEVVARLLGGGSRHLLDINIDRIGIVIKIVGCYTKSPREILATEKAARSFEQPPRMFGSRRSRDMSKYCHFHEDHGHDTNDCLQLRNHIEEAMKSGQLSHLVKGIKKERVKASENQRTEGKKDKSTTLVEAPILMIRQDESYTKNKVKGLTSEGKEITFPSGGSNSLAPVVIKAKIFGREVNRVHMDGESSCKETPPEVEKGKKGVFSCTTAEEKVVVNNKYLEQAVIIEKQLPEHFKERLRYLLMANADVFAWTHTDMTGIPRIITVKGNPFNTEHKLNEDNHIKPIKQKRRGLGPDRSTTTCKEVEELMKAGIL</sequence>
<evidence type="ECO:0000313" key="3">
    <source>
        <dbReference type="Proteomes" id="UP001151760"/>
    </source>
</evidence>
<feature type="region of interest" description="Disordered" evidence="1">
    <location>
        <begin position="89"/>
        <end position="109"/>
    </location>
</feature>